<evidence type="ECO:0000313" key="7">
    <source>
        <dbReference type="Proteomes" id="UP001418637"/>
    </source>
</evidence>
<evidence type="ECO:0000256" key="5">
    <source>
        <dbReference type="SAM" id="Phobius"/>
    </source>
</evidence>
<comment type="caution">
    <text evidence="6">The sequence shown here is derived from an EMBL/GenBank/DDBJ whole genome shotgun (WGS) entry which is preliminary data.</text>
</comment>
<feature type="transmembrane region" description="Helical" evidence="5">
    <location>
        <begin position="67"/>
        <end position="95"/>
    </location>
</feature>
<sequence length="137" mass="15587">MSVPAFLIPVFIQVALTFFLGIWLGKERGVAIKTGLVEYDPIYPVRWPEKTQKVSNSFHNQFEIPPLFYVVMILIIMTSKIDYAFAVLSWIFVISRIVHAGVHTTNNEVKYRGPAYLIGVLALLLMWIHLAIVLLLA</sequence>
<evidence type="ECO:0000256" key="2">
    <source>
        <dbReference type="ARBA" id="ARBA00022692"/>
    </source>
</evidence>
<comment type="subcellular location">
    <subcellularLocation>
        <location evidence="1">Membrane</location>
    </subcellularLocation>
</comment>
<evidence type="ECO:0000313" key="6">
    <source>
        <dbReference type="EMBL" id="MEN3930576.1"/>
    </source>
</evidence>
<evidence type="ECO:0000256" key="3">
    <source>
        <dbReference type="ARBA" id="ARBA00022989"/>
    </source>
</evidence>
<dbReference type="Pfam" id="PF01124">
    <property type="entry name" value="MAPEG"/>
    <property type="match status" value="1"/>
</dbReference>
<reference evidence="6 7" key="1">
    <citation type="submission" date="2024-04" db="EMBL/GenBank/DDBJ databases">
        <title>A novel species isolated from cricket.</title>
        <authorList>
            <person name="Wang H.-C."/>
        </authorList>
    </citation>
    <scope>NUCLEOTIDE SEQUENCE [LARGE SCALE GENOMIC DNA]</scope>
    <source>
        <strain evidence="6 7">WL0021</strain>
    </source>
</reference>
<dbReference type="Gene3D" id="1.20.120.550">
    <property type="entry name" value="Membrane associated eicosanoid/glutathione metabolism-like domain"/>
    <property type="match status" value="1"/>
</dbReference>
<feature type="transmembrane region" description="Helical" evidence="5">
    <location>
        <begin position="6"/>
        <end position="24"/>
    </location>
</feature>
<dbReference type="RefSeq" id="WP_346336580.1">
    <property type="nucleotide sequence ID" value="NZ_JBBYXI010000002.1"/>
</dbReference>
<name>A0ABV0BK81_9HYPH</name>
<evidence type="ECO:0000256" key="4">
    <source>
        <dbReference type="ARBA" id="ARBA00023136"/>
    </source>
</evidence>
<dbReference type="InterPro" id="IPR023352">
    <property type="entry name" value="MAPEG-like_dom_sf"/>
</dbReference>
<protein>
    <submittedName>
        <fullName evidence="6">MAPEG family protein</fullName>
    </submittedName>
</protein>
<keyword evidence="2 5" id="KW-0812">Transmembrane</keyword>
<proteinExistence type="predicted"/>
<keyword evidence="7" id="KW-1185">Reference proteome</keyword>
<keyword evidence="4 5" id="KW-0472">Membrane</keyword>
<feature type="transmembrane region" description="Helical" evidence="5">
    <location>
        <begin position="115"/>
        <end position="136"/>
    </location>
</feature>
<accession>A0ABV0BK81</accession>
<organism evidence="6 7">
    <name type="scientific">Hohaiivirga grylli</name>
    <dbReference type="NCBI Taxonomy" id="3133970"/>
    <lineage>
        <taxon>Bacteria</taxon>
        <taxon>Pseudomonadati</taxon>
        <taxon>Pseudomonadota</taxon>
        <taxon>Alphaproteobacteria</taxon>
        <taxon>Hyphomicrobiales</taxon>
        <taxon>Methylobacteriaceae</taxon>
        <taxon>Hohaiivirga</taxon>
    </lineage>
</organism>
<keyword evidence="3 5" id="KW-1133">Transmembrane helix</keyword>
<gene>
    <name evidence="6" type="ORF">WJT86_05800</name>
</gene>
<dbReference type="InterPro" id="IPR001129">
    <property type="entry name" value="Membr-assoc_MAPEG"/>
</dbReference>
<dbReference type="Proteomes" id="UP001418637">
    <property type="component" value="Unassembled WGS sequence"/>
</dbReference>
<dbReference type="EMBL" id="JBBYXI010000002">
    <property type="protein sequence ID" value="MEN3930576.1"/>
    <property type="molecule type" value="Genomic_DNA"/>
</dbReference>
<evidence type="ECO:0000256" key="1">
    <source>
        <dbReference type="ARBA" id="ARBA00004370"/>
    </source>
</evidence>
<dbReference type="SUPFAM" id="SSF161084">
    <property type="entry name" value="MAPEG domain-like"/>
    <property type="match status" value="1"/>
</dbReference>